<organism evidence="5 6">
    <name type="scientific">Candidatus Kaiserbacteria bacterium RIFCSPHIGHO2_02_FULL_59_21</name>
    <dbReference type="NCBI Taxonomy" id="1798500"/>
    <lineage>
        <taxon>Bacteria</taxon>
        <taxon>Candidatus Kaiseribacteriota</taxon>
    </lineage>
</organism>
<evidence type="ECO:0000256" key="4">
    <source>
        <dbReference type="SAM" id="Phobius"/>
    </source>
</evidence>
<feature type="repeat" description="TPR" evidence="3">
    <location>
        <begin position="131"/>
        <end position="164"/>
    </location>
</feature>
<dbReference type="Gene3D" id="1.25.40.10">
    <property type="entry name" value="Tetratricopeptide repeat domain"/>
    <property type="match status" value="1"/>
</dbReference>
<dbReference type="AlphaFoldDB" id="A0A1F6DYW9"/>
<dbReference type="Proteomes" id="UP000178572">
    <property type="component" value="Unassembled WGS sequence"/>
</dbReference>
<dbReference type="SMART" id="SM00028">
    <property type="entry name" value="TPR"/>
    <property type="match status" value="4"/>
</dbReference>
<dbReference type="SUPFAM" id="SSF48452">
    <property type="entry name" value="TPR-like"/>
    <property type="match status" value="1"/>
</dbReference>
<dbReference type="PROSITE" id="PS50005">
    <property type="entry name" value="TPR"/>
    <property type="match status" value="1"/>
</dbReference>
<evidence type="ECO:0000256" key="3">
    <source>
        <dbReference type="PROSITE-ProRule" id="PRU00339"/>
    </source>
</evidence>
<evidence type="ECO:0000313" key="6">
    <source>
        <dbReference type="Proteomes" id="UP000178572"/>
    </source>
</evidence>
<dbReference type="PANTHER" id="PTHR44943:SF8">
    <property type="entry name" value="TPR REPEAT-CONTAINING PROTEIN MJ0263"/>
    <property type="match status" value="1"/>
</dbReference>
<reference evidence="5 6" key="1">
    <citation type="journal article" date="2016" name="Nat. Commun.">
        <title>Thousands of microbial genomes shed light on interconnected biogeochemical processes in an aquifer system.</title>
        <authorList>
            <person name="Anantharaman K."/>
            <person name="Brown C.T."/>
            <person name="Hug L.A."/>
            <person name="Sharon I."/>
            <person name="Castelle C.J."/>
            <person name="Probst A.J."/>
            <person name="Thomas B.C."/>
            <person name="Singh A."/>
            <person name="Wilkins M.J."/>
            <person name="Karaoz U."/>
            <person name="Brodie E.L."/>
            <person name="Williams K.H."/>
            <person name="Hubbard S.S."/>
            <person name="Banfield J.F."/>
        </authorList>
    </citation>
    <scope>NUCLEOTIDE SEQUENCE [LARGE SCALE GENOMIC DNA]</scope>
</reference>
<evidence type="ECO:0000256" key="1">
    <source>
        <dbReference type="ARBA" id="ARBA00022737"/>
    </source>
</evidence>
<keyword evidence="1" id="KW-0677">Repeat</keyword>
<comment type="caution">
    <text evidence="5">The sequence shown here is derived from an EMBL/GenBank/DDBJ whole genome shotgun (WGS) entry which is preliminary data.</text>
</comment>
<evidence type="ECO:0000313" key="5">
    <source>
        <dbReference type="EMBL" id="OGG66619.1"/>
    </source>
</evidence>
<dbReference type="InterPro" id="IPR011990">
    <property type="entry name" value="TPR-like_helical_dom_sf"/>
</dbReference>
<protein>
    <submittedName>
        <fullName evidence="5">Uncharacterized protein</fullName>
    </submittedName>
</protein>
<proteinExistence type="predicted"/>
<evidence type="ECO:0000256" key="2">
    <source>
        <dbReference type="ARBA" id="ARBA00022803"/>
    </source>
</evidence>
<dbReference type="EMBL" id="MFLN01000040">
    <property type="protein sequence ID" value="OGG66619.1"/>
    <property type="molecule type" value="Genomic_DNA"/>
</dbReference>
<accession>A0A1F6DYW9</accession>
<name>A0A1F6DYW9_9BACT</name>
<sequence>MNRGESQVKRGRDPSILLFARRGWIALLILVALYGIGGFSFFRTMYENAAFALAPSAERASAYGERHFDAERPAFYDIARAEYFYEKAVALDDQYPYVHHQLARIAFLRGRFGAALAEIDKEIALYGDEHLNSYYVRGLIEGYMGRYDEAARDYERFLESHPNSWAALNDYAWVLLKAERYADALSAADRGLANFPDNPWLLNSSAIALYELDRWAEALEAARRASRAAEELTEGEWLTAYPGNDPKIAGEGMAALRASIADNMHRIETATISPPAR</sequence>
<dbReference type="InterPro" id="IPR051685">
    <property type="entry name" value="Ycf3/AcsC/BcsC/TPR_MFPF"/>
</dbReference>
<dbReference type="STRING" id="1798500.A3C21_02935"/>
<keyword evidence="2 3" id="KW-0802">TPR repeat</keyword>
<keyword evidence="4" id="KW-1133">Transmembrane helix</keyword>
<dbReference type="PANTHER" id="PTHR44943">
    <property type="entry name" value="CELLULOSE SYNTHASE OPERON PROTEIN C"/>
    <property type="match status" value="1"/>
</dbReference>
<feature type="transmembrane region" description="Helical" evidence="4">
    <location>
        <begin position="21"/>
        <end position="42"/>
    </location>
</feature>
<dbReference type="Pfam" id="PF13432">
    <property type="entry name" value="TPR_16"/>
    <property type="match status" value="1"/>
</dbReference>
<dbReference type="InterPro" id="IPR019734">
    <property type="entry name" value="TPR_rpt"/>
</dbReference>
<keyword evidence="4" id="KW-0812">Transmembrane</keyword>
<gene>
    <name evidence="5" type="ORF">A3C21_02935</name>
</gene>
<keyword evidence="4" id="KW-0472">Membrane</keyword>